<organism evidence="2 3">
    <name type="scientific">Liparis tanakae</name>
    <name type="common">Tanaka's snailfish</name>
    <dbReference type="NCBI Taxonomy" id="230148"/>
    <lineage>
        <taxon>Eukaryota</taxon>
        <taxon>Metazoa</taxon>
        <taxon>Chordata</taxon>
        <taxon>Craniata</taxon>
        <taxon>Vertebrata</taxon>
        <taxon>Euteleostomi</taxon>
        <taxon>Actinopterygii</taxon>
        <taxon>Neopterygii</taxon>
        <taxon>Teleostei</taxon>
        <taxon>Neoteleostei</taxon>
        <taxon>Acanthomorphata</taxon>
        <taxon>Eupercaria</taxon>
        <taxon>Perciformes</taxon>
        <taxon>Cottioidei</taxon>
        <taxon>Cottales</taxon>
        <taxon>Liparidae</taxon>
        <taxon>Liparis</taxon>
    </lineage>
</organism>
<feature type="compositionally biased region" description="Basic and acidic residues" evidence="1">
    <location>
        <begin position="193"/>
        <end position="206"/>
    </location>
</feature>
<dbReference type="Proteomes" id="UP000314294">
    <property type="component" value="Unassembled WGS sequence"/>
</dbReference>
<evidence type="ECO:0000313" key="2">
    <source>
        <dbReference type="EMBL" id="TNN54008.1"/>
    </source>
</evidence>
<evidence type="ECO:0000256" key="1">
    <source>
        <dbReference type="SAM" id="MobiDB-lite"/>
    </source>
</evidence>
<dbReference type="EMBL" id="SRLO01000499">
    <property type="protein sequence ID" value="TNN54008.1"/>
    <property type="molecule type" value="Genomic_DNA"/>
</dbReference>
<protein>
    <submittedName>
        <fullName evidence="2">Uncharacterized protein</fullName>
    </submittedName>
</protein>
<reference evidence="2 3" key="1">
    <citation type="submission" date="2019-03" db="EMBL/GenBank/DDBJ databases">
        <title>First draft genome of Liparis tanakae, snailfish: a comprehensive survey of snailfish specific genes.</title>
        <authorList>
            <person name="Kim W."/>
            <person name="Song I."/>
            <person name="Jeong J.-H."/>
            <person name="Kim D."/>
            <person name="Kim S."/>
            <person name="Ryu S."/>
            <person name="Song J.Y."/>
            <person name="Lee S.K."/>
        </authorList>
    </citation>
    <scope>NUCLEOTIDE SEQUENCE [LARGE SCALE GENOMIC DNA]</scope>
    <source>
        <tissue evidence="2">Muscle</tissue>
    </source>
</reference>
<dbReference type="AlphaFoldDB" id="A0A4Z2GKA8"/>
<evidence type="ECO:0000313" key="3">
    <source>
        <dbReference type="Proteomes" id="UP000314294"/>
    </source>
</evidence>
<feature type="region of interest" description="Disordered" evidence="1">
    <location>
        <begin position="172"/>
        <end position="212"/>
    </location>
</feature>
<name>A0A4Z2GKA8_9TELE</name>
<gene>
    <name evidence="2" type="ORF">EYF80_035776</name>
</gene>
<accession>A0A4Z2GKA8</accession>
<proteinExistence type="predicted"/>
<keyword evidence="3" id="KW-1185">Reference proteome</keyword>
<comment type="caution">
    <text evidence="2">The sequence shown here is derived from an EMBL/GenBank/DDBJ whole genome shotgun (WGS) entry which is preliminary data.</text>
</comment>
<feature type="compositionally biased region" description="Basic and acidic residues" evidence="1">
    <location>
        <begin position="174"/>
        <end position="186"/>
    </location>
</feature>
<sequence>MCAGQECDPPLRIGNSYSLWVERAAGSRSAYLVLTDRQQTHQAPNRPSGLCSSKPGVDLAFLVRLFGTRVALFCGGGTSGGGWDSTPVFAPYPIIESCMLFRAPSTKCLTHEELGVKNLGSQFDVAGKPENPVDKLGRLSTHRVGGQLIVIMSWLPLRSGICQQTSGLEMLPKVPEKGRKEGRREGTQLSRSQVEESQRERQECKLGDGAGQRRLSGSELISRISLVSELKLISLLGEEMSGQTQRESGAGWGAEWGFLGHRRAFRTEVYQGSHQGITAQRHYGSNST</sequence>